<reference evidence="6 7" key="1">
    <citation type="submission" date="2015-06" db="EMBL/GenBank/DDBJ databases">
        <title>Talaromyces atroroseus IBT 11181 draft genome.</title>
        <authorList>
            <person name="Rasmussen K.B."/>
            <person name="Rasmussen S."/>
            <person name="Petersen B."/>
            <person name="Sicheritz-Ponten T."/>
            <person name="Mortensen U.H."/>
            <person name="Thrane U."/>
        </authorList>
    </citation>
    <scope>NUCLEOTIDE SEQUENCE [LARGE SCALE GENOMIC DNA]</scope>
    <source>
        <strain evidence="6 7">IBT 11181</strain>
    </source>
</reference>
<keyword evidence="2" id="KW-0805">Transcription regulation</keyword>
<keyword evidence="4" id="KW-0539">Nucleus</keyword>
<dbReference type="PANTHER" id="PTHR31001">
    <property type="entry name" value="UNCHARACTERIZED TRANSCRIPTIONAL REGULATORY PROTEIN"/>
    <property type="match status" value="1"/>
</dbReference>
<comment type="caution">
    <text evidence="6">The sequence shown here is derived from an EMBL/GenBank/DDBJ whole genome shotgun (WGS) entry which is preliminary data.</text>
</comment>
<dbReference type="CDD" id="cd12148">
    <property type="entry name" value="fungal_TF_MHR"/>
    <property type="match status" value="1"/>
</dbReference>
<keyword evidence="3" id="KW-0804">Transcription</keyword>
<evidence type="ECO:0000256" key="2">
    <source>
        <dbReference type="ARBA" id="ARBA00023015"/>
    </source>
</evidence>
<evidence type="ECO:0000256" key="5">
    <source>
        <dbReference type="SAM" id="MobiDB-lite"/>
    </source>
</evidence>
<proteinExistence type="predicted"/>
<dbReference type="AlphaFoldDB" id="A0A1Q5Q9C4"/>
<dbReference type="GO" id="GO:0005634">
    <property type="term" value="C:nucleus"/>
    <property type="evidence" value="ECO:0007669"/>
    <property type="project" value="UniProtKB-SubCell"/>
</dbReference>
<evidence type="ECO:0008006" key="8">
    <source>
        <dbReference type="Google" id="ProtNLM"/>
    </source>
</evidence>
<protein>
    <recommendedName>
        <fullName evidence="8">Transcription factor domain-containing protein</fullName>
    </recommendedName>
</protein>
<evidence type="ECO:0000256" key="1">
    <source>
        <dbReference type="ARBA" id="ARBA00004123"/>
    </source>
</evidence>
<dbReference type="InterPro" id="IPR050613">
    <property type="entry name" value="Sec_Metabolite_Reg"/>
</dbReference>
<dbReference type="PANTHER" id="PTHR31001:SF53">
    <property type="entry name" value="ZN(II)2CYS6 TRANSCRIPTION FACTOR (EUROFUNG)"/>
    <property type="match status" value="1"/>
</dbReference>
<gene>
    <name evidence="6" type="ORF">UA08_03987</name>
</gene>
<dbReference type="Proteomes" id="UP000214365">
    <property type="component" value="Unassembled WGS sequence"/>
</dbReference>
<evidence type="ECO:0000256" key="4">
    <source>
        <dbReference type="ARBA" id="ARBA00023242"/>
    </source>
</evidence>
<dbReference type="RefSeq" id="XP_020120832.1">
    <property type="nucleotide sequence ID" value="XM_020266751.1"/>
</dbReference>
<sequence length="565" mass="63169">MPVVRVRTQHQIQDRSTPPSARQIDASSSSEFPSEDYDRGTGLVTMHDSLMLFAESGGGQPHRTSAYLTRTSLSTPKRTYPVTPAAIAAGVEVLRSLLEFSADFHESFWVQYENDTACPLELPLSAENGALELALSGHRLRWETVGMCFIQIGIFSAAVGTKSHVFHGRWQPNFDRQQTMLMAFNACMQTRAFCDQVEQTNDLTLWLLMSVLTFASWCFGDDSSRVWSLMGDLSSAITALGFHKGFKGAESGPPYLVELRKRVIALAHERDKGLATFVGRPPRLSRRYYAVDLPLDLPDSIIIGPVEHFEAARAKLDENGWSGDVMVNPVSRLRAILLLSMIREEVLELSLGPPMPNIAQQARQVLSKLTSTWHSIPHKQYEQSMLDTMLPSAIWVVIGPRLEYLYTKFLLHKLLISQNEGNRDKMIHTSHEILHLALSLLKKNDVIATPNLEGTNRQPNRSATLNRSTLIQDISVLISCCDSLAISGQSNYQICKQAQTVFSRCLDQILNPSAVSSHRLTSEPGGPEEVQEPFSLGSMDFGLTDLYPQDPEWSTWLESFDLYQT</sequence>
<dbReference type="EMBL" id="LFMY01000005">
    <property type="protein sequence ID" value="OKL60711.1"/>
    <property type="molecule type" value="Genomic_DNA"/>
</dbReference>
<comment type="subcellular location">
    <subcellularLocation>
        <location evidence="1">Nucleus</location>
    </subcellularLocation>
</comment>
<evidence type="ECO:0000313" key="7">
    <source>
        <dbReference type="Proteomes" id="UP000214365"/>
    </source>
</evidence>
<dbReference type="STRING" id="1441469.A0A1Q5Q9C4"/>
<evidence type="ECO:0000313" key="6">
    <source>
        <dbReference type="EMBL" id="OKL60711.1"/>
    </source>
</evidence>
<organism evidence="6 7">
    <name type="scientific">Talaromyces atroroseus</name>
    <dbReference type="NCBI Taxonomy" id="1441469"/>
    <lineage>
        <taxon>Eukaryota</taxon>
        <taxon>Fungi</taxon>
        <taxon>Dikarya</taxon>
        <taxon>Ascomycota</taxon>
        <taxon>Pezizomycotina</taxon>
        <taxon>Eurotiomycetes</taxon>
        <taxon>Eurotiomycetidae</taxon>
        <taxon>Eurotiales</taxon>
        <taxon>Trichocomaceae</taxon>
        <taxon>Talaromyces</taxon>
        <taxon>Talaromyces sect. Trachyspermi</taxon>
    </lineage>
</organism>
<dbReference type="OrthoDB" id="4898680at2759"/>
<evidence type="ECO:0000256" key="3">
    <source>
        <dbReference type="ARBA" id="ARBA00023163"/>
    </source>
</evidence>
<feature type="compositionally biased region" description="Polar residues" evidence="5">
    <location>
        <begin position="9"/>
        <end position="32"/>
    </location>
</feature>
<feature type="region of interest" description="Disordered" evidence="5">
    <location>
        <begin position="1"/>
        <end position="39"/>
    </location>
</feature>
<name>A0A1Q5Q9C4_TALAT</name>
<dbReference type="GeneID" id="31003742"/>
<keyword evidence="7" id="KW-1185">Reference proteome</keyword>
<accession>A0A1Q5Q9C4</accession>